<evidence type="ECO:0000313" key="3">
    <source>
        <dbReference type="Proteomes" id="UP000237347"/>
    </source>
</evidence>
<feature type="compositionally biased region" description="Basic and acidic residues" evidence="1">
    <location>
        <begin position="27"/>
        <end position="38"/>
    </location>
</feature>
<gene>
    <name evidence="2" type="ORF">CFP56_000675</name>
</gene>
<evidence type="ECO:0000256" key="1">
    <source>
        <dbReference type="SAM" id="MobiDB-lite"/>
    </source>
</evidence>
<dbReference type="PANTHER" id="PTHR34660">
    <property type="entry name" value="MYB-LIKE PROTEIN X"/>
    <property type="match status" value="1"/>
</dbReference>
<dbReference type="AlphaFoldDB" id="A0AAW0LI60"/>
<sequence length="438" mass="49290">MSRCYPYPPPGFVRNEAVLIESIKLQNKTEKDKTESKKEKKREKKEKKEKRKARKENEQLPDIGDVKTTIKLNDKKYDQSVQSKAESCGGNLQKRIEDETEQLERSGLTEEHGQAVCSPNVSYLSDSTQKSNKRKRETSPSSDISSHGTILRLRLPLKKHKELDASRSNKQLCSTSGRVDSPAQQKNGSTPAQQKNGIVDVRSQEKDCAINSTKNILAKELTHGPKKVVPGPVLRKIETTPNPEKVVPGPVPMKIETKPKPEKVLLRKIETTPNPEKVVPGPVPKKIETKPRPEKVVPRKIETTASPVPMKIERTPNPEKVVPGPVPTKIERTPNPEKEVPCTVPRRIELTSQEKKIQRKESAYKTLFENWVLPPPHYQGDDFGDEDWLLGKKQADTSGSKRLKAGNDVSSCRCPISWPHAHYLPEAEIHALPYTVPF</sequence>
<proteinExistence type="predicted"/>
<name>A0AAW0LI60_QUESU</name>
<feature type="compositionally biased region" description="Basic and acidic residues" evidence="1">
    <location>
        <begin position="285"/>
        <end position="296"/>
    </location>
</feature>
<organism evidence="2 3">
    <name type="scientific">Quercus suber</name>
    <name type="common">Cork oak</name>
    <dbReference type="NCBI Taxonomy" id="58331"/>
    <lineage>
        <taxon>Eukaryota</taxon>
        <taxon>Viridiplantae</taxon>
        <taxon>Streptophyta</taxon>
        <taxon>Embryophyta</taxon>
        <taxon>Tracheophyta</taxon>
        <taxon>Spermatophyta</taxon>
        <taxon>Magnoliopsida</taxon>
        <taxon>eudicotyledons</taxon>
        <taxon>Gunneridae</taxon>
        <taxon>Pentapetalae</taxon>
        <taxon>rosids</taxon>
        <taxon>fabids</taxon>
        <taxon>Fagales</taxon>
        <taxon>Fagaceae</taxon>
        <taxon>Quercus</taxon>
    </lineage>
</organism>
<reference evidence="2 3" key="1">
    <citation type="journal article" date="2018" name="Sci. Data">
        <title>The draft genome sequence of cork oak.</title>
        <authorList>
            <person name="Ramos A.M."/>
            <person name="Usie A."/>
            <person name="Barbosa P."/>
            <person name="Barros P.M."/>
            <person name="Capote T."/>
            <person name="Chaves I."/>
            <person name="Simoes F."/>
            <person name="Abreu I."/>
            <person name="Carrasquinho I."/>
            <person name="Faro C."/>
            <person name="Guimaraes J.B."/>
            <person name="Mendonca D."/>
            <person name="Nobrega F."/>
            <person name="Rodrigues L."/>
            <person name="Saibo N.J.M."/>
            <person name="Varela M.C."/>
            <person name="Egas C."/>
            <person name="Matos J."/>
            <person name="Miguel C.M."/>
            <person name="Oliveira M.M."/>
            <person name="Ricardo C.P."/>
            <person name="Goncalves S."/>
        </authorList>
    </citation>
    <scope>NUCLEOTIDE SEQUENCE [LARGE SCALE GENOMIC DNA]</scope>
    <source>
        <strain evidence="3">cv. HL8</strain>
    </source>
</reference>
<feature type="compositionally biased region" description="Basic and acidic residues" evidence="1">
    <location>
        <begin position="255"/>
        <end position="270"/>
    </location>
</feature>
<feature type="compositionally biased region" description="Polar residues" evidence="1">
    <location>
        <begin position="139"/>
        <end position="148"/>
    </location>
</feature>
<dbReference type="PANTHER" id="PTHR34660:SF7">
    <property type="entry name" value="DNA LIGASE-LIKE PROTEIN"/>
    <property type="match status" value="1"/>
</dbReference>
<keyword evidence="3" id="KW-1185">Reference proteome</keyword>
<protein>
    <submittedName>
        <fullName evidence="2">Uncharacterized protein</fullName>
    </submittedName>
</protein>
<accession>A0AAW0LI60</accession>
<feature type="region of interest" description="Disordered" evidence="1">
    <location>
        <begin position="23"/>
        <end position="200"/>
    </location>
</feature>
<dbReference type="Proteomes" id="UP000237347">
    <property type="component" value="Unassembled WGS sequence"/>
</dbReference>
<comment type="caution">
    <text evidence="2">The sequence shown here is derived from an EMBL/GenBank/DDBJ whole genome shotgun (WGS) entry which is preliminary data.</text>
</comment>
<feature type="compositionally biased region" description="Polar residues" evidence="1">
    <location>
        <begin position="117"/>
        <end position="130"/>
    </location>
</feature>
<dbReference type="EMBL" id="PKMF04000099">
    <property type="protein sequence ID" value="KAK7850556.1"/>
    <property type="molecule type" value="Genomic_DNA"/>
</dbReference>
<feature type="compositionally biased region" description="Basic and acidic residues" evidence="1">
    <location>
        <begin position="94"/>
        <end position="113"/>
    </location>
</feature>
<feature type="compositionally biased region" description="Basic residues" evidence="1">
    <location>
        <begin position="39"/>
        <end position="54"/>
    </location>
</feature>
<feature type="compositionally biased region" description="Polar residues" evidence="1">
    <location>
        <begin position="168"/>
        <end position="196"/>
    </location>
</feature>
<feature type="region of interest" description="Disordered" evidence="1">
    <location>
        <begin position="225"/>
        <end position="296"/>
    </location>
</feature>
<feature type="compositionally biased region" description="Basic and acidic residues" evidence="1">
    <location>
        <begin position="329"/>
        <end position="340"/>
    </location>
</feature>
<feature type="region of interest" description="Disordered" evidence="1">
    <location>
        <begin position="310"/>
        <end position="340"/>
    </location>
</feature>
<evidence type="ECO:0000313" key="2">
    <source>
        <dbReference type="EMBL" id="KAK7850556.1"/>
    </source>
</evidence>